<dbReference type="Proteomes" id="UP000319160">
    <property type="component" value="Unassembled WGS sequence"/>
</dbReference>
<reference evidence="2" key="1">
    <citation type="submission" date="2019-06" db="EMBL/GenBank/DDBJ databases">
        <title>Draft genome sequence of the griseofulvin-producing fungus Xylaria cubensis strain G536.</title>
        <authorList>
            <person name="Mead M.E."/>
            <person name="Raja H.A."/>
            <person name="Steenwyk J.L."/>
            <person name="Knowles S.L."/>
            <person name="Oberlies N.H."/>
            <person name="Rokas A."/>
        </authorList>
    </citation>
    <scope>NUCLEOTIDE SEQUENCE [LARGE SCALE GENOMIC DNA]</scope>
    <source>
        <strain evidence="2">G536</strain>
    </source>
</reference>
<proteinExistence type="predicted"/>
<gene>
    <name evidence="1" type="ORF">FHL15_007072</name>
</gene>
<protein>
    <submittedName>
        <fullName evidence="1">Uncharacterized protein</fullName>
    </submittedName>
</protein>
<evidence type="ECO:0000313" key="2">
    <source>
        <dbReference type="Proteomes" id="UP000319160"/>
    </source>
</evidence>
<comment type="caution">
    <text evidence="1">The sequence shown here is derived from an EMBL/GenBank/DDBJ whole genome shotgun (WGS) entry which is preliminary data.</text>
</comment>
<sequence length="103" mass="10908">MFAGAHGQSHGAMLSDIGYDRGVLGKYQDGPSMESGISKRNSSIAPVYPRPDIYWSVHTLDICSKGAEGGAAVAASEIHDTDQLTIAPYDSAASEMWQASIYA</sequence>
<evidence type="ECO:0000313" key="1">
    <source>
        <dbReference type="EMBL" id="TRX91975.1"/>
    </source>
</evidence>
<dbReference type="EMBL" id="VFLP01000040">
    <property type="protein sequence ID" value="TRX91975.1"/>
    <property type="molecule type" value="Genomic_DNA"/>
</dbReference>
<keyword evidence="2" id="KW-1185">Reference proteome</keyword>
<organism evidence="1 2">
    <name type="scientific">Xylaria flabelliformis</name>
    <dbReference type="NCBI Taxonomy" id="2512241"/>
    <lineage>
        <taxon>Eukaryota</taxon>
        <taxon>Fungi</taxon>
        <taxon>Dikarya</taxon>
        <taxon>Ascomycota</taxon>
        <taxon>Pezizomycotina</taxon>
        <taxon>Sordariomycetes</taxon>
        <taxon>Xylariomycetidae</taxon>
        <taxon>Xylariales</taxon>
        <taxon>Xylariaceae</taxon>
        <taxon>Xylaria</taxon>
    </lineage>
</organism>
<accession>A0A553HVK1</accession>
<name>A0A553HVK1_9PEZI</name>
<dbReference type="AlphaFoldDB" id="A0A553HVK1"/>